<dbReference type="GO" id="GO:0046872">
    <property type="term" value="F:metal ion binding"/>
    <property type="evidence" value="ECO:0007669"/>
    <property type="project" value="UniProtKB-KW"/>
</dbReference>
<reference evidence="4 5" key="1">
    <citation type="submission" date="2014-06" db="EMBL/GenBank/DDBJ databases">
        <authorList>
            <person name="Swart Estienne"/>
        </authorList>
    </citation>
    <scope>NUCLEOTIDE SEQUENCE [LARGE SCALE GENOMIC DNA]</scope>
    <source>
        <strain evidence="4 5">130c</strain>
    </source>
</reference>
<organism evidence="4 5">
    <name type="scientific">Stylonychia lemnae</name>
    <name type="common">Ciliate</name>
    <dbReference type="NCBI Taxonomy" id="5949"/>
    <lineage>
        <taxon>Eukaryota</taxon>
        <taxon>Sar</taxon>
        <taxon>Alveolata</taxon>
        <taxon>Ciliophora</taxon>
        <taxon>Intramacronucleata</taxon>
        <taxon>Spirotrichea</taxon>
        <taxon>Stichotrichia</taxon>
        <taxon>Sporadotrichida</taxon>
        <taxon>Oxytrichidae</taxon>
        <taxon>Stylonychinae</taxon>
        <taxon>Stylonychia</taxon>
    </lineage>
</organism>
<dbReference type="GO" id="GO:0006508">
    <property type="term" value="P:proteolysis"/>
    <property type="evidence" value="ECO:0007669"/>
    <property type="project" value="UniProtKB-KW"/>
</dbReference>
<evidence type="ECO:0000256" key="1">
    <source>
        <dbReference type="ARBA" id="ARBA00022670"/>
    </source>
</evidence>
<dbReference type="PANTHER" id="PTHR43270:SF4">
    <property type="entry name" value="CARNOSINE DIPEPTIDASE 2, ISOFORM A"/>
    <property type="match status" value="1"/>
</dbReference>
<keyword evidence="1" id="KW-0645">Protease</keyword>
<dbReference type="OMA" id="CNVKFMI"/>
<dbReference type="InterPro" id="IPR002933">
    <property type="entry name" value="Peptidase_M20"/>
</dbReference>
<keyword evidence="2" id="KW-0479">Metal-binding</keyword>
<dbReference type="Pfam" id="PF01546">
    <property type="entry name" value="Peptidase_M20"/>
    <property type="match status" value="1"/>
</dbReference>
<dbReference type="SUPFAM" id="SSF53187">
    <property type="entry name" value="Zn-dependent exopeptidases"/>
    <property type="match status" value="1"/>
</dbReference>
<protein>
    <submittedName>
        <fullName evidence="4">Peptidase m20</fullName>
    </submittedName>
</protein>
<gene>
    <name evidence="4" type="primary">Contig4259.g4563</name>
    <name evidence="4" type="ORF">STYLEM_12695</name>
</gene>
<dbReference type="EMBL" id="CCKQ01012040">
    <property type="protein sequence ID" value="CDW83647.1"/>
    <property type="molecule type" value="Genomic_DNA"/>
</dbReference>
<sequence length="471" mass="51530">MESKDTATIVDEHYDSWFVPGLSDFVRVPNLTMMADNNFATNGLIQQAMECVDNYINKLDVQGLKRHVFHPEGSNPLVVYVIDGSEGATRNVMLYGHLDKQPWGAGWEEGLAPNDPQIRGDYMYGRGSSDDGYSAFATMLAVKSIQLAGGKLPRVVLVLETEEESGSPNLIPLLNLAEDVIGKPDACFCMDSGALDYDQLWLTSSLRGVCNVDLTIEGGKVGYHSGETGGIIPETFRVARALLNRLDNCDTGRVTEDLQVPVPDFKQQEADSLSEKYGDKLFKKYNLNEGVQYINEDNIPELYLNKVWRPNLSITGAEGLPPIAAAGNVLRPKTTIRCSMRLCPAFDAHEAEKIITNKLTTDVPYNAKVTVSGGHAGNGWCQKHLQEWLHNALTEAGHKFFGGKDYGSFGEGGSIPFLNELQKKYPDTQIVAMGLVGPGANIHGPNENINLVYAKKLVKTLAHVINQAGTV</sequence>
<accession>A0A078AQX4</accession>
<evidence type="ECO:0000256" key="3">
    <source>
        <dbReference type="ARBA" id="ARBA00022801"/>
    </source>
</evidence>
<evidence type="ECO:0000313" key="5">
    <source>
        <dbReference type="Proteomes" id="UP000039865"/>
    </source>
</evidence>
<dbReference type="AlphaFoldDB" id="A0A078AQX4"/>
<dbReference type="Gene3D" id="3.30.70.360">
    <property type="match status" value="1"/>
</dbReference>
<keyword evidence="5" id="KW-1185">Reference proteome</keyword>
<dbReference type="InParanoid" id="A0A078AQX4"/>
<dbReference type="OrthoDB" id="7832001at2759"/>
<keyword evidence="3" id="KW-0378">Hydrolase</keyword>
<dbReference type="Gene3D" id="3.40.630.10">
    <property type="entry name" value="Zn peptidases"/>
    <property type="match status" value="1"/>
</dbReference>
<name>A0A078AQX4_STYLE</name>
<dbReference type="PANTHER" id="PTHR43270">
    <property type="entry name" value="BETA-ALA-HIS DIPEPTIDASE"/>
    <property type="match status" value="1"/>
</dbReference>
<dbReference type="GO" id="GO:0008233">
    <property type="term" value="F:peptidase activity"/>
    <property type="evidence" value="ECO:0007669"/>
    <property type="project" value="UniProtKB-KW"/>
</dbReference>
<evidence type="ECO:0000256" key="2">
    <source>
        <dbReference type="ARBA" id="ARBA00022723"/>
    </source>
</evidence>
<proteinExistence type="predicted"/>
<evidence type="ECO:0000313" key="4">
    <source>
        <dbReference type="EMBL" id="CDW83647.1"/>
    </source>
</evidence>
<dbReference type="InterPro" id="IPR051458">
    <property type="entry name" value="Cyt/Met_Dipeptidase"/>
</dbReference>
<dbReference type="Proteomes" id="UP000039865">
    <property type="component" value="Unassembled WGS sequence"/>
</dbReference>